<dbReference type="EMBL" id="GL888251">
    <property type="protein sequence ID" value="EGI63840.1"/>
    <property type="molecule type" value="Genomic_DNA"/>
</dbReference>
<dbReference type="InParanoid" id="F4WPN6"/>
<name>F4WPN6_ACREC</name>
<evidence type="ECO:0000313" key="3">
    <source>
        <dbReference type="EMBL" id="EGI63840.1"/>
    </source>
</evidence>
<organism evidence="4">
    <name type="scientific">Acromyrmex echinatior</name>
    <name type="common">Panamanian leafcutter ant</name>
    <name type="synonym">Acromyrmex octospinosus echinatior</name>
    <dbReference type="NCBI Taxonomy" id="103372"/>
    <lineage>
        <taxon>Eukaryota</taxon>
        <taxon>Metazoa</taxon>
        <taxon>Ecdysozoa</taxon>
        <taxon>Arthropoda</taxon>
        <taxon>Hexapoda</taxon>
        <taxon>Insecta</taxon>
        <taxon>Pterygota</taxon>
        <taxon>Neoptera</taxon>
        <taxon>Endopterygota</taxon>
        <taxon>Hymenoptera</taxon>
        <taxon>Apocrita</taxon>
        <taxon>Aculeata</taxon>
        <taxon>Formicoidea</taxon>
        <taxon>Formicidae</taxon>
        <taxon>Myrmicinae</taxon>
        <taxon>Acromyrmex</taxon>
    </lineage>
</organism>
<keyword evidence="1" id="KW-1133">Transmembrane helix</keyword>
<gene>
    <name evidence="3" type="ORF">G5I_07756</name>
</gene>
<dbReference type="OrthoDB" id="5975154at2759"/>
<reference evidence="3" key="1">
    <citation type="submission" date="2011-02" db="EMBL/GenBank/DDBJ databases">
        <title>The genome of the leaf-cutting ant Acromyrmex echinatior suggests key adaptations to social evolution and fungus farming.</title>
        <authorList>
            <person name="Nygaard S."/>
            <person name="Zhang G."/>
        </authorList>
    </citation>
    <scope>NUCLEOTIDE SEQUENCE</scope>
</reference>
<dbReference type="InterPro" id="IPR038050">
    <property type="entry name" value="Neuro_actylchol_rec"/>
</dbReference>
<feature type="transmembrane region" description="Helical" evidence="1">
    <location>
        <begin position="59"/>
        <end position="78"/>
    </location>
</feature>
<sequence>MKRHCNGETAVLELIRSVLQVMGSTFINVTLSISILISLHVFFLLVVEIIPPTSLVVPLLGKYLIFAMILVSISPYSTRHNLMPHPSKHRCLSLYNKNEITLQLSGNSCVIFSKQEIDATTFRLEIGRSLNSRFNVRSTLNMVASLSRTAKLEIPAGRAGGGSAGRLPFTDREPRLFLWEQNSI</sequence>
<dbReference type="GO" id="GO:0016020">
    <property type="term" value="C:membrane"/>
    <property type="evidence" value="ECO:0007669"/>
    <property type="project" value="InterPro"/>
</dbReference>
<keyword evidence="1" id="KW-0472">Membrane</keyword>
<dbReference type="InterPro" id="IPR036719">
    <property type="entry name" value="Neuro-gated_channel_TM_sf"/>
</dbReference>
<dbReference type="InterPro" id="IPR006029">
    <property type="entry name" value="Neurotrans-gated_channel_TM"/>
</dbReference>
<dbReference type="AlphaFoldDB" id="F4WPN6"/>
<dbReference type="Proteomes" id="UP000007755">
    <property type="component" value="Unassembled WGS sequence"/>
</dbReference>
<dbReference type="Gene3D" id="1.20.58.390">
    <property type="entry name" value="Neurotransmitter-gated ion-channel transmembrane domain"/>
    <property type="match status" value="1"/>
</dbReference>
<protein>
    <submittedName>
        <fullName evidence="3">Acetylcholine receptor subunit beta-like 2</fullName>
    </submittedName>
</protein>
<feature type="domain" description="Neurotransmitter-gated ion-channel transmembrane" evidence="2">
    <location>
        <begin position="29"/>
        <end position="74"/>
    </location>
</feature>
<evidence type="ECO:0000259" key="2">
    <source>
        <dbReference type="Pfam" id="PF02932"/>
    </source>
</evidence>
<feature type="transmembrane region" description="Helical" evidence="1">
    <location>
        <begin position="26"/>
        <end position="47"/>
    </location>
</feature>
<dbReference type="Pfam" id="PF02932">
    <property type="entry name" value="Neur_chan_memb"/>
    <property type="match status" value="1"/>
</dbReference>
<proteinExistence type="predicted"/>
<dbReference type="GO" id="GO:0006811">
    <property type="term" value="P:monoatomic ion transport"/>
    <property type="evidence" value="ECO:0007669"/>
    <property type="project" value="InterPro"/>
</dbReference>
<dbReference type="eggNOG" id="KOG3645">
    <property type="taxonomic scope" value="Eukaryota"/>
</dbReference>
<keyword evidence="4" id="KW-1185">Reference proteome</keyword>
<dbReference type="SUPFAM" id="SSF90112">
    <property type="entry name" value="Neurotransmitter-gated ion-channel transmembrane pore"/>
    <property type="match status" value="1"/>
</dbReference>
<evidence type="ECO:0000256" key="1">
    <source>
        <dbReference type="SAM" id="Phobius"/>
    </source>
</evidence>
<accession>F4WPN6</accession>
<keyword evidence="1" id="KW-0812">Transmembrane</keyword>
<evidence type="ECO:0000313" key="4">
    <source>
        <dbReference type="Proteomes" id="UP000007755"/>
    </source>
</evidence>
<keyword evidence="3" id="KW-0675">Receptor</keyword>